<dbReference type="EMBL" id="KZ819303">
    <property type="protein sequence ID" value="PWN95693.1"/>
    <property type="molecule type" value="Genomic_DNA"/>
</dbReference>
<evidence type="ECO:0000313" key="2">
    <source>
        <dbReference type="Proteomes" id="UP000245946"/>
    </source>
</evidence>
<gene>
    <name evidence="1" type="ORF">FA09DRAFT_332007</name>
</gene>
<reference evidence="1 2" key="1">
    <citation type="journal article" date="2018" name="Mol. Biol. Evol.">
        <title>Broad Genomic Sampling Reveals a Smut Pathogenic Ancestry of the Fungal Clade Ustilaginomycotina.</title>
        <authorList>
            <person name="Kijpornyongpan T."/>
            <person name="Mondo S.J."/>
            <person name="Barry K."/>
            <person name="Sandor L."/>
            <person name="Lee J."/>
            <person name="Lipzen A."/>
            <person name="Pangilinan J."/>
            <person name="LaButti K."/>
            <person name="Hainaut M."/>
            <person name="Henrissat B."/>
            <person name="Grigoriev I.V."/>
            <person name="Spatafora J.W."/>
            <person name="Aime M.C."/>
        </authorList>
    </citation>
    <scope>NUCLEOTIDE SEQUENCE [LARGE SCALE GENOMIC DNA]</scope>
    <source>
        <strain evidence="1 2">MCA 4186</strain>
    </source>
</reference>
<name>A0A316Z6C7_9BASI</name>
<evidence type="ECO:0000313" key="1">
    <source>
        <dbReference type="EMBL" id="PWN95693.1"/>
    </source>
</evidence>
<dbReference type="RefSeq" id="XP_025595972.1">
    <property type="nucleotide sequence ID" value="XM_025743274.1"/>
</dbReference>
<proteinExistence type="predicted"/>
<dbReference type="AlphaFoldDB" id="A0A316Z6C7"/>
<dbReference type="Proteomes" id="UP000245946">
    <property type="component" value="Unassembled WGS sequence"/>
</dbReference>
<protein>
    <submittedName>
        <fullName evidence="1">Uncharacterized protein</fullName>
    </submittedName>
</protein>
<sequence>MLQRAAACDALPLSLGLAAAQPPSRSRQTEQRRLTSSLRLPCCSAPLRRLAAALGTLSHSLARERGAQASLSQRAHLREALERRRLCRALHPYADSAQTNVGPTACAVAPS</sequence>
<keyword evidence="2" id="KW-1185">Reference proteome</keyword>
<dbReference type="GeneID" id="37270818"/>
<organism evidence="1 2">
    <name type="scientific">Tilletiopsis washingtonensis</name>
    <dbReference type="NCBI Taxonomy" id="58919"/>
    <lineage>
        <taxon>Eukaryota</taxon>
        <taxon>Fungi</taxon>
        <taxon>Dikarya</taxon>
        <taxon>Basidiomycota</taxon>
        <taxon>Ustilaginomycotina</taxon>
        <taxon>Exobasidiomycetes</taxon>
        <taxon>Entylomatales</taxon>
        <taxon>Entylomatales incertae sedis</taxon>
        <taxon>Tilletiopsis</taxon>
    </lineage>
</organism>
<accession>A0A316Z6C7</accession>